<accession>A0ABU1TJI6</accession>
<dbReference type="InterPro" id="IPR003835">
    <property type="entry name" value="Glyco_trans_19"/>
</dbReference>
<dbReference type="EC" id="2.4.1.182" evidence="2 10"/>
<keyword evidence="7 11" id="KW-0808">Transferase</keyword>
<dbReference type="PANTHER" id="PTHR30372">
    <property type="entry name" value="LIPID-A-DISACCHARIDE SYNTHASE"/>
    <property type="match status" value="1"/>
</dbReference>
<evidence type="ECO:0000256" key="10">
    <source>
        <dbReference type="NCBIfam" id="TIGR00215"/>
    </source>
</evidence>
<evidence type="ECO:0000313" key="11">
    <source>
        <dbReference type="EMBL" id="MDR6945380.1"/>
    </source>
</evidence>
<evidence type="ECO:0000256" key="2">
    <source>
        <dbReference type="ARBA" id="ARBA00012687"/>
    </source>
</evidence>
<dbReference type="PANTHER" id="PTHR30372:SF4">
    <property type="entry name" value="LIPID-A-DISACCHARIDE SYNTHASE, MITOCHONDRIAL-RELATED"/>
    <property type="match status" value="1"/>
</dbReference>
<evidence type="ECO:0000256" key="4">
    <source>
        <dbReference type="ARBA" id="ARBA00022516"/>
    </source>
</evidence>
<keyword evidence="8" id="KW-0443">Lipid metabolism</keyword>
<dbReference type="NCBIfam" id="TIGR00215">
    <property type="entry name" value="lpxB"/>
    <property type="match status" value="1"/>
</dbReference>
<keyword evidence="12" id="KW-1185">Reference proteome</keyword>
<evidence type="ECO:0000313" key="12">
    <source>
        <dbReference type="Proteomes" id="UP001247620"/>
    </source>
</evidence>
<name>A0ABU1TJI6_9SPHI</name>
<dbReference type="EMBL" id="JAVDUU010000006">
    <property type="protein sequence ID" value="MDR6945380.1"/>
    <property type="molecule type" value="Genomic_DNA"/>
</dbReference>
<evidence type="ECO:0000256" key="8">
    <source>
        <dbReference type="ARBA" id="ARBA00023098"/>
    </source>
</evidence>
<evidence type="ECO:0000256" key="3">
    <source>
        <dbReference type="ARBA" id="ARBA00020902"/>
    </source>
</evidence>
<keyword evidence="4" id="KW-0444">Lipid biosynthesis</keyword>
<sequence>MKYYLVAGEASGDLHGANLIKALKELDPDAEFRFFGGDLMQAAGGTLVKHYADMAFMGFVEVILNLPVILKNLKQCKLDIKTWQPDVLILIDFPGFNLKIAAYAKSIGLNVNYYISPKVWAWNQKRVLKIKKIVDHLFCILPFEVEFYKTWGMNVDYVGNPLLDAIAAFKPDADFLQQYQLTGKKIIALLPGSRRQEISKLLPEMINVAGRFTDYQFVIAGAPSFDKGYYDQFLEDEDIPVLFNATYNLLSHAHAAIVASGTATLETALFNVPQVVVYKGNALTIAIARMVVKLEFISLVNLIMNKGVVKELIQEECTALKITEQLNLMVNDEAYRQNMLANYRELNERMGQPGASAKAAALIVKYALNK</sequence>
<reference evidence="11 12" key="1">
    <citation type="submission" date="2023-07" db="EMBL/GenBank/DDBJ databases">
        <title>Sorghum-associated microbial communities from plants grown in Nebraska, USA.</title>
        <authorList>
            <person name="Schachtman D."/>
        </authorList>
    </citation>
    <scope>NUCLEOTIDE SEQUENCE [LARGE SCALE GENOMIC DNA]</scope>
    <source>
        <strain evidence="11 12">3262</strain>
    </source>
</reference>
<dbReference type="Pfam" id="PF02684">
    <property type="entry name" value="LpxB"/>
    <property type="match status" value="1"/>
</dbReference>
<keyword evidence="5" id="KW-0441">Lipid A biosynthesis</keyword>
<dbReference type="RefSeq" id="WP_310103344.1">
    <property type="nucleotide sequence ID" value="NZ_JAVDUU010000006.1"/>
</dbReference>
<comment type="caution">
    <text evidence="11">The sequence shown here is derived from an EMBL/GenBank/DDBJ whole genome shotgun (WGS) entry which is preliminary data.</text>
</comment>
<keyword evidence="6 11" id="KW-0328">Glycosyltransferase</keyword>
<organism evidence="11 12">
    <name type="scientific">Mucilaginibacter pocheonensis</name>
    <dbReference type="NCBI Taxonomy" id="398050"/>
    <lineage>
        <taxon>Bacteria</taxon>
        <taxon>Pseudomonadati</taxon>
        <taxon>Bacteroidota</taxon>
        <taxon>Sphingobacteriia</taxon>
        <taxon>Sphingobacteriales</taxon>
        <taxon>Sphingobacteriaceae</taxon>
        <taxon>Mucilaginibacter</taxon>
    </lineage>
</organism>
<comment type="function">
    <text evidence="1">Condensation of UDP-2,3-diacylglucosamine and 2,3-diacylglucosamine-1-phosphate to form lipid A disaccharide, a precursor of lipid A, a phosphorylated glycolipid that anchors the lipopolysaccharide to the outer membrane of the cell.</text>
</comment>
<gene>
    <name evidence="11" type="ORF">J2W55_005252</name>
</gene>
<dbReference type="Proteomes" id="UP001247620">
    <property type="component" value="Unassembled WGS sequence"/>
</dbReference>
<evidence type="ECO:0000256" key="9">
    <source>
        <dbReference type="ARBA" id="ARBA00048975"/>
    </source>
</evidence>
<evidence type="ECO:0000256" key="1">
    <source>
        <dbReference type="ARBA" id="ARBA00002056"/>
    </source>
</evidence>
<evidence type="ECO:0000256" key="7">
    <source>
        <dbReference type="ARBA" id="ARBA00022679"/>
    </source>
</evidence>
<proteinExistence type="predicted"/>
<evidence type="ECO:0000256" key="6">
    <source>
        <dbReference type="ARBA" id="ARBA00022676"/>
    </source>
</evidence>
<comment type="catalytic activity">
    <reaction evidence="9">
        <text>a lipid X + a UDP-2-N,3-O-bis[(3R)-3-hydroxyacyl]-alpha-D-glucosamine = a lipid A disaccharide + UDP + H(+)</text>
        <dbReference type="Rhea" id="RHEA:67828"/>
        <dbReference type="ChEBI" id="CHEBI:15378"/>
        <dbReference type="ChEBI" id="CHEBI:58223"/>
        <dbReference type="ChEBI" id="CHEBI:137748"/>
        <dbReference type="ChEBI" id="CHEBI:176338"/>
        <dbReference type="ChEBI" id="CHEBI:176343"/>
        <dbReference type="EC" id="2.4.1.182"/>
    </reaction>
</comment>
<dbReference type="SUPFAM" id="SSF53756">
    <property type="entry name" value="UDP-Glycosyltransferase/glycogen phosphorylase"/>
    <property type="match status" value="1"/>
</dbReference>
<evidence type="ECO:0000256" key="5">
    <source>
        <dbReference type="ARBA" id="ARBA00022556"/>
    </source>
</evidence>
<protein>
    <recommendedName>
        <fullName evidence="3 10">Lipid-A-disaccharide synthase</fullName>
        <ecNumber evidence="2 10">2.4.1.182</ecNumber>
    </recommendedName>
</protein>
<dbReference type="GO" id="GO:0008915">
    <property type="term" value="F:lipid-A-disaccharide synthase activity"/>
    <property type="evidence" value="ECO:0007669"/>
    <property type="project" value="UniProtKB-EC"/>
</dbReference>